<dbReference type="AlphaFoldDB" id="A0AA38LDB9"/>
<reference evidence="1 2" key="1">
    <citation type="journal article" date="2021" name="Nat. Plants">
        <title>The Taxus genome provides insights into paclitaxel biosynthesis.</title>
        <authorList>
            <person name="Xiong X."/>
            <person name="Gou J."/>
            <person name="Liao Q."/>
            <person name="Li Y."/>
            <person name="Zhou Q."/>
            <person name="Bi G."/>
            <person name="Li C."/>
            <person name="Du R."/>
            <person name="Wang X."/>
            <person name="Sun T."/>
            <person name="Guo L."/>
            <person name="Liang H."/>
            <person name="Lu P."/>
            <person name="Wu Y."/>
            <person name="Zhang Z."/>
            <person name="Ro D.K."/>
            <person name="Shang Y."/>
            <person name="Huang S."/>
            <person name="Yan J."/>
        </authorList>
    </citation>
    <scope>NUCLEOTIDE SEQUENCE [LARGE SCALE GENOMIC DNA]</scope>
    <source>
        <strain evidence="1">Ta-2019</strain>
    </source>
</reference>
<gene>
    <name evidence="1" type="ORF">KI387_015418</name>
</gene>
<evidence type="ECO:0000313" key="2">
    <source>
        <dbReference type="Proteomes" id="UP000824469"/>
    </source>
</evidence>
<organism evidence="1 2">
    <name type="scientific">Taxus chinensis</name>
    <name type="common">Chinese yew</name>
    <name type="synonym">Taxus wallichiana var. chinensis</name>
    <dbReference type="NCBI Taxonomy" id="29808"/>
    <lineage>
        <taxon>Eukaryota</taxon>
        <taxon>Viridiplantae</taxon>
        <taxon>Streptophyta</taxon>
        <taxon>Embryophyta</taxon>
        <taxon>Tracheophyta</taxon>
        <taxon>Spermatophyta</taxon>
        <taxon>Pinopsida</taxon>
        <taxon>Pinidae</taxon>
        <taxon>Conifers II</taxon>
        <taxon>Cupressales</taxon>
        <taxon>Taxaceae</taxon>
        <taxon>Taxus</taxon>
    </lineage>
</organism>
<feature type="non-terminal residue" evidence="1">
    <location>
        <position position="1"/>
    </location>
</feature>
<dbReference type="EMBL" id="JAHRHJ020000003">
    <property type="protein sequence ID" value="KAH9320779.1"/>
    <property type="molecule type" value="Genomic_DNA"/>
</dbReference>
<protein>
    <submittedName>
        <fullName evidence="1">Uncharacterized protein</fullName>
    </submittedName>
</protein>
<dbReference type="Proteomes" id="UP000824469">
    <property type="component" value="Unassembled WGS sequence"/>
</dbReference>
<sequence>FSPWSDATVPDRIGDPIDNTLNCRNKCNCGKTNHELMGIKYTERQILNKIIYCFIDMGG</sequence>
<evidence type="ECO:0000313" key="1">
    <source>
        <dbReference type="EMBL" id="KAH9320779.1"/>
    </source>
</evidence>
<accession>A0AA38LDB9</accession>
<feature type="non-terminal residue" evidence="1">
    <location>
        <position position="59"/>
    </location>
</feature>
<name>A0AA38LDB9_TAXCH</name>
<comment type="caution">
    <text evidence="1">The sequence shown here is derived from an EMBL/GenBank/DDBJ whole genome shotgun (WGS) entry which is preliminary data.</text>
</comment>
<proteinExistence type="predicted"/>
<keyword evidence="2" id="KW-1185">Reference proteome</keyword>